<reference evidence="7" key="1">
    <citation type="submission" date="2020-04" db="EMBL/GenBank/DDBJ databases">
        <authorList>
            <person name="Alioto T."/>
            <person name="Alioto T."/>
            <person name="Gomez Garrido J."/>
        </authorList>
    </citation>
    <scope>NUCLEOTIDE SEQUENCE</scope>
    <source>
        <strain evidence="7">A484AB</strain>
    </source>
</reference>
<feature type="coiled-coil region" evidence="5">
    <location>
        <begin position="134"/>
        <end position="168"/>
    </location>
</feature>
<dbReference type="PANTHER" id="PTHR47577:SF2">
    <property type="entry name" value="THAP DOMAIN CONTAINING 9"/>
    <property type="match status" value="1"/>
</dbReference>
<feature type="region of interest" description="Disordered" evidence="6">
    <location>
        <begin position="69"/>
        <end position="94"/>
    </location>
</feature>
<keyword evidence="1" id="KW-0479">Metal-binding</keyword>
<proteinExistence type="predicted"/>
<evidence type="ECO:0000256" key="6">
    <source>
        <dbReference type="SAM" id="MobiDB-lite"/>
    </source>
</evidence>
<dbReference type="OrthoDB" id="7312725at2759"/>
<keyword evidence="5" id="KW-0175">Coiled coil</keyword>
<dbReference type="Pfam" id="PF05485">
    <property type="entry name" value="THAP"/>
    <property type="match status" value="1"/>
</dbReference>
<dbReference type="GO" id="GO:0008270">
    <property type="term" value="F:zinc ion binding"/>
    <property type="evidence" value="ECO:0007669"/>
    <property type="project" value="UniProtKB-KW"/>
</dbReference>
<name>A0A7D9DJC1_PARCT</name>
<keyword evidence="2" id="KW-0863">Zinc-finger</keyword>
<dbReference type="SUPFAM" id="SSF57716">
    <property type="entry name" value="Glucocorticoid receptor-like (DNA-binding domain)"/>
    <property type="match status" value="1"/>
</dbReference>
<dbReference type="InterPro" id="IPR021896">
    <property type="entry name" value="THAP9-like_HTH"/>
</dbReference>
<protein>
    <submittedName>
        <fullName evidence="7">THAP domain-containing 9, partial</fullName>
    </submittedName>
</protein>
<feature type="compositionally biased region" description="Acidic residues" evidence="6">
    <location>
        <begin position="112"/>
        <end position="129"/>
    </location>
</feature>
<accession>A0A7D9DJC1</accession>
<dbReference type="PANTHER" id="PTHR47577">
    <property type="entry name" value="THAP DOMAIN-CONTAINING PROTEIN 6"/>
    <property type="match status" value="1"/>
</dbReference>
<dbReference type="GO" id="GO:0003677">
    <property type="term" value="F:DNA binding"/>
    <property type="evidence" value="ECO:0007669"/>
    <property type="project" value="UniProtKB-UniRule"/>
</dbReference>
<evidence type="ECO:0000256" key="2">
    <source>
        <dbReference type="ARBA" id="ARBA00022771"/>
    </source>
</evidence>
<feature type="region of interest" description="Disordered" evidence="6">
    <location>
        <begin position="108"/>
        <end position="133"/>
    </location>
</feature>
<dbReference type="EMBL" id="CACRXK020001161">
    <property type="protein sequence ID" value="CAB3987354.1"/>
    <property type="molecule type" value="Genomic_DNA"/>
</dbReference>
<evidence type="ECO:0000256" key="4">
    <source>
        <dbReference type="ARBA" id="ARBA00023125"/>
    </source>
</evidence>
<keyword evidence="8" id="KW-1185">Reference proteome</keyword>
<dbReference type="Pfam" id="PF21787">
    <property type="entry name" value="TNP-like_RNaseH_N"/>
    <property type="match status" value="1"/>
</dbReference>
<dbReference type="InterPro" id="IPR048366">
    <property type="entry name" value="TNP-like_GBD"/>
</dbReference>
<organism evidence="7 8">
    <name type="scientific">Paramuricea clavata</name>
    <name type="common">Red gorgonian</name>
    <name type="synonym">Violescent sea-whip</name>
    <dbReference type="NCBI Taxonomy" id="317549"/>
    <lineage>
        <taxon>Eukaryota</taxon>
        <taxon>Metazoa</taxon>
        <taxon>Cnidaria</taxon>
        <taxon>Anthozoa</taxon>
        <taxon>Octocorallia</taxon>
        <taxon>Malacalcyonacea</taxon>
        <taxon>Plexauridae</taxon>
        <taxon>Paramuricea</taxon>
    </lineage>
</organism>
<dbReference type="InterPro" id="IPR048365">
    <property type="entry name" value="TNP-like_RNaseH_N"/>
</dbReference>
<evidence type="ECO:0000256" key="5">
    <source>
        <dbReference type="SAM" id="Coils"/>
    </source>
</evidence>
<dbReference type="Proteomes" id="UP001152795">
    <property type="component" value="Unassembled WGS sequence"/>
</dbReference>
<dbReference type="Pfam" id="PF12017">
    <property type="entry name" value="Tnp_P_element"/>
    <property type="match status" value="1"/>
</dbReference>
<dbReference type="PROSITE" id="PS50950">
    <property type="entry name" value="ZF_THAP"/>
    <property type="match status" value="1"/>
</dbReference>
<dbReference type="Pfam" id="PF21788">
    <property type="entry name" value="TNP-like_GBD"/>
    <property type="match status" value="1"/>
</dbReference>
<comment type="caution">
    <text evidence="7">The sequence shown here is derived from an EMBL/GenBank/DDBJ whole genome shotgun (WGS) entry which is preliminary data.</text>
</comment>
<evidence type="ECO:0000256" key="3">
    <source>
        <dbReference type="ARBA" id="ARBA00022833"/>
    </source>
</evidence>
<gene>
    <name evidence="7" type="ORF">PACLA_8A002338</name>
</gene>
<evidence type="ECO:0000256" key="1">
    <source>
        <dbReference type="ARBA" id="ARBA00022723"/>
    </source>
</evidence>
<evidence type="ECO:0000313" key="8">
    <source>
        <dbReference type="Proteomes" id="UP001152795"/>
    </source>
</evidence>
<dbReference type="InterPro" id="IPR006612">
    <property type="entry name" value="THAP_Znf"/>
</dbReference>
<dbReference type="AlphaFoldDB" id="A0A7D9DJC1"/>
<evidence type="ECO:0000313" key="7">
    <source>
        <dbReference type="EMBL" id="CAB3987354.1"/>
    </source>
</evidence>
<sequence length="590" mass="67064">MLEKWENAVMKINNNGQVWRATRYSFICSNHFERLDYIVPPTTAEETCRLKKNAVPSVFSILDIPNSSDLSDTERRRLGLPRKRSLSPDKSDFMSPAAKILREHNYARCNEEPQDDENLTEDEQDEEPDRSELQQKLRQKIKGLQQQLRRSKKKLQSMKDLILHLQEKLVISTEQAGILHAAFDNLQLSIFQNAKDNLSSTPTGRRYSDEVKEFALTLYFYSPKAYRYVRSIIPLPNQSLLRKWSSSVNCEPGFFKEAFTALASEVSRDAIKKDCCLIIDAMAIRKQTIWDPKKDCYAGFVDYGQGGPILDDPETLASEAHVFLLVGARSHWKCPIGNFLTDKISSTHQAQLINMALEMAAEAGLKVWSITADGTSVNLSTFRQLGCQFGTTYDTIVPKFKHPTTGEDVFVIADPCHMLKLARNALAHLGTIIDGEGEKIQWEHFQQLYILQEQKGLKMGNKLSPNHIKFEKHEMNVRLAAQTLSSSVADAIEFLDIGMKNPKFQNSSGTVKFIRTIDRLFDMLNSRSPIGKGYKQPLRQSKKNVYEEILRTTANYLLQLKTDSASPQQLATHRRKTFIIGFVATIKSTT</sequence>
<keyword evidence="4" id="KW-0238">DNA-binding</keyword>
<keyword evidence="3" id="KW-0862">Zinc</keyword>